<name>A0A0G4NWL5_PENC3</name>
<dbReference type="EMBL" id="HG793135">
    <property type="protein sequence ID" value="CRL18517.1"/>
    <property type="molecule type" value="Genomic_DNA"/>
</dbReference>
<keyword evidence="2" id="KW-1185">Reference proteome</keyword>
<proteinExistence type="predicted"/>
<dbReference type="AlphaFoldDB" id="A0A0G4NWL5"/>
<organism evidence="1 2">
    <name type="scientific">Penicillium camemberti (strain FM 013)</name>
    <dbReference type="NCBI Taxonomy" id="1429867"/>
    <lineage>
        <taxon>Eukaryota</taxon>
        <taxon>Fungi</taxon>
        <taxon>Dikarya</taxon>
        <taxon>Ascomycota</taxon>
        <taxon>Pezizomycotina</taxon>
        <taxon>Eurotiomycetes</taxon>
        <taxon>Eurotiomycetidae</taxon>
        <taxon>Eurotiales</taxon>
        <taxon>Aspergillaceae</taxon>
        <taxon>Penicillium</taxon>
    </lineage>
</organism>
<sequence>MDHARQDKTVVAMPLPAPVYLLVSQDNHEIFLTIASYEPEYVECFEANFSNARAVIVDQATTYCKPEANS</sequence>
<dbReference type="Proteomes" id="UP000053732">
    <property type="component" value="Unassembled WGS sequence"/>
</dbReference>
<evidence type="ECO:0000313" key="1">
    <source>
        <dbReference type="EMBL" id="CRL18517.1"/>
    </source>
</evidence>
<evidence type="ECO:0000313" key="2">
    <source>
        <dbReference type="Proteomes" id="UP000053732"/>
    </source>
</evidence>
<protein>
    <submittedName>
        <fullName evidence="1">Str. FM013</fullName>
    </submittedName>
</protein>
<gene>
    <name evidence="1" type="ORF">PCAMFM013_S002g000387</name>
</gene>
<accession>A0A0G4NWL5</accession>
<reference evidence="1 2" key="1">
    <citation type="journal article" date="2014" name="Nat. Commun.">
        <title>Multiple recent horizontal transfers of a large genomic region in cheese making fungi.</title>
        <authorList>
            <person name="Cheeseman K."/>
            <person name="Ropars J."/>
            <person name="Renault P."/>
            <person name="Dupont J."/>
            <person name="Gouzy J."/>
            <person name="Branca A."/>
            <person name="Abraham A.L."/>
            <person name="Ceppi M."/>
            <person name="Conseiller E."/>
            <person name="Debuchy R."/>
            <person name="Malagnac F."/>
            <person name="Goarin A."/>
            <person name="Silar P."/>
            <person name="Lacoste S."/>
            <person name="Sallet E."/>
            <person name="Bensimon A."/>
            <person name="Giraud T."/>
            <person name="Brygoo Y."/>
        </authorList>
    </citation>
    <scope>NUCLEOTIDE SEQUENCE [LARGE SCALE GENOMIC DNA]</scope>
    <source>
        <strain evidence="2">FM 013</strain>
    </source>
</reference>